<dbReference type="Proteomes" id="UP000298030">
    <property type="component" value="Unassembled WGS sequence"/>
</dbReference>
<gene>
    <name evidence="2" type="ORF">FA13DRAFT_1799388</name>
</gene>
<reference evidence="2 3" key="1">
    <citation type="journal article" date="2019" name="Nat. Ecol. Evol.">
        <title>Megaphylogeny resolves global patterns of mushroom evolution.</title>
        <authorList>
            <person name="Varga T."/>
            <person name="Krizsan K."/>
            <person name="Foldi C."/>
            <person name="Dima B."/>
            <person name="Sanchez-Garcia M."/>
            <person name="Sanchez-Ramirez S."/>
            <person name="Szollosi G.J."/>
            <person name="Szarkandi J.G."/>
            <person name="Papp V."/>
            <person name="Albert L."/>
            <person name="Andreopoulos W."/>
            <person name="Angelini C."/>
            <person name="Antonin V."/>
            <person name="Barry K.W."/>
            <person name="Bougher N.L."/>
            <person name="Buchanan P."/>
            <person name="Buyck B."/>
            <person name="Bense V."/>
            <person name="Catcheside P."/>
            <person name="Chovatia M."/>
            <person name="Cooper J."/>
            <person name="Damon W."/>
            <person name="Desjardin D."/>
            <person name="Finy P."/>
            <person name="Geml J."/>
            <person name="Haridas S."/>
            <person name="Hughes K."/>
            <person name="Justo A."/>
            <person name="Karasinski D."/>
            <person name="Kautmanova I."/>
            <person name="Kiss B."/>
            <person name="Kocsube S."/>
            <person name="Kotiranta H."/>
            <person name="LaButti K.M."/>
            <person name="Lechner B.E."/>
            <person name="Liimatainen K."/>
            <person name="Lipzen A."/>
            <person name="Lukacs Z."/>
            <person name="Mihaltcheva S."/>
            <person name="Morgado L.N."/>
            <person name="Niskanen T."/>
            <person name="Noordeloos M.E."/>
            <person name="Ohm R.A."/>
            <person name="Ortiz-Santana B."/>
            <person name="Ovrebo C."/>
            <person name="Racz N."/>
            <person name="Riley R."/>
            <person name="Savchenko A."/>
            <person name="Shiryaev A."/>
            <person name="Soop K."/>
            <person name="Spirin V."/>
            <person name="Szebenyi C."/>
            <person name="Tomsovsky M."/>
            <person name="Tulloss R.E."/>
            <person name="Uehling J."/>
            <person name="Grigoriev I.V."/>
            <person name="Vagvolgyi C."/>
            <person name="Papp T."/>
            <person name="Martin F.M."/>
            <person name="Miettinen O."/>
            <person name="Hibbett D.S."/>
            <person name="Nagy L.G."/>
        </authorList>
    </citation>
    <scope>NUCLEOTIDE SEQUENCE [LARGE SCALE GENOMIC DNA]</scope>
    <source>
        <strain evidence="2 3">FP101781</strain>
    </source>
</reference>
<evidence type="ECO:0000313" key="2">
    <source>
        <dbReference type="EMBL" id="TEB21848.1"/>
    </source>
</evidence>
<accession>A0A4Y7SJL0</accession>
<dbReference type="AlphaFoldDB" id="A0A4Y7SJL0"/>
<evidence type="ECO:0000256" key="1">
    <source>
        <dbReference type="SAM" id="SignalP"/>
    </source>
</evidence>
<comment type="caution">
    <text evidence="2">The sequence shown here is derived from an EMBL/GenBank/DDBJ whole genome shotgun (WGS) entry which is preliminary data.</text>
</comment>
<feature type="chain" id="PRO_5021484019" description="Cyanovirin-N domain-containing protein" evidence="1">
    <location>
        <begin position="19"/>
        <end position="167"/>
    </location>
</feature>
<protein>
    <recommendedName>
        <fullName evidence="4">Cyanovirin-N domain-containing protein</fullName>
    </recommendedName>
</protein>
<dbReference type="EMBL" id="QPFP01000101">
    <property type="protein sequence ID" value="TEB21848.1"/>
    <property type="molecule type" value="Genomic_DNA"/>
</dbReference>
<name>A0A4Y7SJL0_COPMI</name>
<sequence length="167" mass="17905">MRFYTFALLPVLISPALGGFTLYDRVSSWREPTCDFGHCGTLPMAIGNVHIIRNGVGVCNELLDQGRRIPLDDVDSIVRFGPKTVPSFCNAPGTVTFTSTNGGNNIEVRSAGRLLGTCTRSQSQGTILCYDSTTDLRPCAAMAIGTPQTYCKIGGTPRYNCGSVSLC</sequence>
<keyword evidence="3" id="KW-1185">Reference proteome</keyword>
<feature type="signal peptide" evidence="1">
    <location>
        <begin position="1"/>
        <end position="18"/>
    </location>
</feature>
<proteinExistence type="predicted"/>
<organism evidence="2 3">
    <name type="scientific">Coprinellus micaceus</name>
    <name type="common">Glistening ink-cap mushroom</name>
    <name type="synonym">Coprinus micaceus</name>
    <dbReference type="NCBI Taxonomy" id="71717"/>
    <lineage>
        <taxon>Eukaryota</taxon>
        <taxon>Fungi</taxon>
        <taxon>Dikarya</taxon>
        <taxon>Basidiomycota</taxon>
        <taxon>Agaricomycotina</taxon>
        <taxon>Agaricomycetes</taxon>
        <taxon>Agaricomycetidae</taxon>
        <taxon>Agaricales</taxon>
        <taxon>Agaricineae</taxon>
        <taxon>Psathyrellaceae</taxon>
        <taxon>Coprinellus</taxon>
    </lineage>
</organism>
<keyword evidence="1" id="KW-0732">Signal</keyword>
<evidence type="ECO:0000313" key="3">
    <source>
        <dbReference type="Proteomes" id="UP000298030"/>
    </source>
</evidence>
<evidence type="ECO:0008006" key="4">
    <source>
        <dbReference type="Google" id="ProtNLM"/>
    </source>
</evidence>